<dbReference type="Pfam" id="PF01733">
    <property type="entry name" value="Nucleoside_tran"/>
    <property type="match status" value="1"/>
</dbReference>
<organism evidence="8 9">
    <name type="scientific">Ambrosiozyma monospora</name>
    <name type="common">Yeast</name>
    <name type="synonym">Endomycopsis monosporus</name>
    <dbReference type="NCBI Taxonomy" id="43982"/>
    <lineage>
        <taxon>Eukaryota</taxon>
        <taxon>Fungi</taxon>
        <taxon>Dikarya</taxon>
        <taxon>Ascomycota</taxon>
        <taxon>Saccharomycotina</taxon>
        <taxon>Pichiomycetes</taxon>
        <taxon>Pichiales</taxon>
        <taxon>Pichiaceae</taxon>
        <taxon>Ambrosiozyma</taxon>
    </lineage>
</organism>
<comment type="similarity">
    <text evidence="2">Belongs to the SLC29A/ENT transporter (TC 2.A.57) family.</text>
</comment>
<dbReference type="GO" id="GO:0000329">
    <property type="term" value="C:fungal-type vacuole membrane"/>
    <property type="evidence" value="ECO:0007669"/>
    <property type="project" value="TreeGrafter"/>
</dbReference>
<feature type="transmembrane region" description="Helical" evidence="7">
    <location>
        <begin position="174"/>
        <end position="195"/>
    </location>
</feature>
<dbReference type="GO" id="GO:0034257">
    <property type="term" value="F:nicotinamide riboside transmembrane transporter activity"/>
    <property type="evidence" value="ECO:0007669"/>
    <property type="project" value="TreeGrafter"/>
</dbReference>
<keyword evidence="9" id="KW-1185">Reference proteome</keyword>
<dbReference type="Proteomes" id="UP001165063">
    <property type="component" value="Unassembled WGS sequence"/>
</dbReference>
<dbReference type="OrthoDB" id="46396at2759"/>
<protein>
    <submittedName>
        <fullName evidence="8">Unnamed protein product</fullName>
    </submittedName>
</protein>
<dbReference type="AlphaFoldDB" id="A0A9W6T4J6"/>
<dbReference type="InterPro" id="IPR002259">
    <property type="entry name" value="Eqnu_transpt"/>
</dbReference>
<dbReference type="PANTHER" id="PTHR10332">
    <property type="entry name" value="EQUILIBRATIVE NUCLEOSIDE TRANSPORTER"/>
    <property type="match status" value="1"/>
</dbReference>
<keyword evidence="3" id="KW-0813">Transport</keyword>
<comment type="caution">
    <text evidence="8">The sequence shown here is derived from an EMBL/GenBank/DDBJ whole genome shotgun (WGS) entry which is preliminary data.</text>
</comment>
<accession>A0A9W6T4J6</accession>
<comment type="subcellular location">
    <subcellularLocation>
        <location evidence="1">Membrane</location>
        <topology evidence="1">Multi-pass membrane protein</topology>
    </subcellularLocation>
</comment>
<reference evidence="8" key="1">
    <citation type="submission" date="2023-04" db="EMBL/GenBank/DDBJ databases">
        <title>Ambrosiozyma monospora NBRC 1965.</title>
        <authorList>
            <person name="Ichikawa N."/>
            <person name="Sato H."/>
            <person name="Tonouchi N."/>
        </authorList>
    </citation>
    <scope>NUCLEOTIDE SEQUENCE</scope>
    <source>
        <strain evidence="8">NBRC 1965</strain>
    </source>
</reference>
<sequence>MFCVVISSFGVCLAQVGVLALVNVEGAIYANANVVGNAVAGVLPSISMIAAVLLNSVEKGDGDSGKVDQLAADKSRVREAVVYFLVSALVAGSVLVFIFLLRKYEEKQQQESYQKLNPAVSTIVAGVDSGNDELPSNIFADDGHDHHDDDIESSETEGEHVNIPFSHLWFYLKYVFSSIFLTFALTLIFPVYASSVESTGTTIEKKVFIPLAFFVWNTGDLAGRIICAFPKR</sequence>
<evidence type="ECO:0000256" key="5">
    <source>
        <dbReference type="ARBA" id="ARBA00022989"/>
    </source>
</evidence>
<proteinExistence type="inferred from homology"/>
<keyword evidence="6 7" id="KW-0472">Membrane</keyword>
<feature type="transmembrane region" description="Helical" evidence="7">
    <location>
        <begin position="207"/>
        <end position="227"/>
    </location>
</feature>
<evidence type="ECO:0000256" key="3">
    <source>
        <dbReference type="ARBA" id="ARBA00022448"/>
    </source>
</evidence>
<evidence type="ECO:0000313" key="9">
    <source>
        <dbReference type="Proteomes" id="UP001165063"/>
    </source>
</evidence>
<evidence type="ECO:0000256" key="7">
    <source>
        <dbReference type="SAM" id="Phobius"/>
    </source>
</evidence>
<dbReference type="GO" id="GO:0015205">
    <property type="term" value="F:nucleobase transmembrane transporter activity"/>
    <property type="evidence" value="ECO:0007669"/>
    <property type="project" value="TreeGrafter"/>
</dbReference>
<keyword evidence="5 7" id="KW-1133">Transmembrane helix</keyword>
<gene>
    <name evidence="8" type="ORF">Amon01_000969800</name>
</gene>
<evidence type="ECO:0000313" key="8">
    <source>
        <dbReference type="EMBL" id="GME77725.1"/>
    </source>
</evidence>
<evidence type="ECO:0000256" key="4">
    <source>
        <dbReference type="ARBA" id="ARBA00022692"/>
    </source>
</evidence>
<evidence type="ECO:0000256" key="6">
    <source>
        <dbReference type="ARBA" id="ARBA00023136"/>
    </source>
</evidence>
<dbReference type="PANTHER" id="PTHR10332:SF88">
    <property type="entry name" value="EQUILIBRATIVE NUCLEOSIDE TRANSPORTER 1, ISOFORM A"/>
    <property type="match status" value="1"/>
</dbReference>
<dbReference type="EMBL" id="BSXU01012678">
    <property type="protein sequence ID" value="GME77725.1"/>
    <property type="molecule type" value="Genomic_DNA"/>
</dbReference>
<name>A0A9W6T4J6_AMBMO</name>
<evidence type="ECO:0000256" key="1">
    <source>
        <dbReference type="ARBA" id="ARBA00004141"/>
    </source>
</evidence>
<dbReference type="GO" id="GO:0005886">
    <property type="term" value="C:plasma membrane"/>
    <property type="evidence" value="ECO:0007669"/>
    <property type="project" value="TreeGrafter"/>
</dbReference>
<keyword evidence="4 7" id="KW-0812">Transmembrane</keyword>
<feature type="transmembrane region" description="Helical" evidence="7">
    <location>
        <begin position="80"/>
        <end position="101"/>
    </location>
</feature>
<evidence type="ECO:0000256" key="2">
    <source>
        <dbReference type="ARBA" id="ARBA00007965"/>
    </source>
</evidence>